<protein>
    <submittedName>
        <fullName evidence="2">Uncharacterized protein</fullName>
    </submittedName>
</protein>
<keyword evidence="3" id="KW-1185">Reference proteome</keyword>
<name>A0ABN8Z7R0_RANTA</name>
<evidence type="ECO:0000313" key="3">
    <source>
        <dbReference type="Proteomes" id="UP001176941"/>
    </source>
</evidence>
<accession>A0ABN8Z7R0</accession>
<sequence length="127" mass="13352">MAASEAVEADPAALASGAPAVPAAARGAAAASGPWGPPRQLRGSQPRPTVARQQPMGSVSPAPELFQPLVSELSWAVRTNIPCMVHSCSEILPNSPALNMHRLWDGTVNPRIRKVLKTVPKFYGCCC</sequence>
<gene>
    <name evidence="2" type="ORF">MRATA1EN1_LOCUS18802</name>
</gene>
<feature type="compositionally biased region" description="Low complexity" evidence="1">
    <location>
        <begin position="1"/>
        <end position="34"/>
    </location>
</feature>
<dbReference type="PANTHER" id="PTHR46664:SF1">
    <property type="entry name" value="ATM INTERACTOR"/>
    <property type="match status" value="1"/>
</dbReference>
<evidence type="ECO:0000313" key="2">
    <source>
        <dbReference type="EMBL" id="CAI9169840.1"/>
    </source>
</evidence>
<feature type="compositionally biased region" description="Polar residues" evidence="1">
    <location>
        <begin position="42"/>
        <end position="57"/>
    </location>
</feature>
<dbReference type="InterPro" id="IPR055303">
    <property type="entry name" value="ATMIN"/>
</dbReference>
<proteinExistence type="predicted"/>
<dbReference type="Proteomes" id="UP001176941">
    <property type="component" value="Chromosome 3"/>
</dbReference>
<dbReference type="EMBL" id="OX459939">
    <property type="protein sequence ID" value="CAI9169840.1"/>
    <property type="molecule type" value="Genomic_DNA"/>
</dbReference>
<dbReference type="PANTHER" id="PTHR46664">
    <property type="entry name" value="ATM INTERACTOR"/>
    <property type="match status" value="1"/>
</dbReference>
<evidence type="ECO:0000256" key="1">
    <source>
        <dbReference type="SAM" id="MobiDB-lite"/>
    </source>
</evidence>
<reference evidence="2" key="1">
    <citation type="submission" date="2023-04" db="EMBL/GenBank/DDBJ databases">
        <authorList>
            <consortium name="ELIXIR-Norway"/>
        </authorList>
    </citation>
    <scope>NUCLEOTIDE SEQUENCE [LARGE SCALE GENOMIC DNA]</scope>
</reference>
<organism evidence="2 3">
    <name type="scientific">Rangifer tarandus platyrhynchus</name>
    <name type="common">Svalbard reindeer</name>
    <dbReference type="NCBI Taxonomy" id="3082113"/>
    <lineage>
        <taxon>Eukaryota</taxon>
        <taxon>Metazoa</taxon>
        <taxon>Chordata</taxon>
        <taxon>Craniata</taxon>
        <taxon>Vertebrata</taxon>
        <taxon>Euteleostomi</taxon>
        <taxon>Mammalia</taxon>
        <taxon>Eutheria</taxon>
        <taxon>Laurasiatheria</taxon>
        <taxon>Artiodactyla</taxon>
        <taxon>Ruminantia</taxon>
        <taxon>Pecora</taxon>
        <taxon>Cervidae</taxon>
        <taxon>Odocoileinae</taxon>
        <taxon>Rangifer</taxon>
    </lineage>
</organism>
<feature type="region of interest" description="Disordered" evidence="1">
    <location>
        <begin position="1"/>
        <end position="63"/>
    </location>
</feature>